<dbReference type="InterPro" id="IPR001584">
    <property type="entry name" value="Integrase_cat-core"/>
</dbReference>
<dbReference type="InterPro" id="IPR012337">
    <property type="entry name" value="RNaseH-like_sf"/>
</dbReference>
<dbReference type="EMBL" id="VXIT01000008">
    <property type="protein sequence ID" value="KAA6410848.1"/>
    <property type="molecule type" value="Genomic_DNA"/>
</dbReference>
<dbReference type="Pfam" id="PF07727">
    <property type="entry name" value="RVT_2"/>
    <property type="match status" value="1"/>
</dbReference>
<evidence type="ECO:0000313" key="4">
    <source>
        <dbReference type="EMBL" id="KAA6410848.1"/>
    </source>
</evidence>
<feature type="domain" description="Integrase catalytic" evidence="3">
    <location>
        <begin position="29"/>
        <end position="197"/>
    </location>
</feature>
<dbReference type="InterPro" id="IPR057670">
    <property type="entry name" value="SH3_retrovirus"/>
</dbReference>
<dbReference type="InterPro" id="IPR036397">
    <property type="entry name" value="RNaseH_sf"/>
</dbReference>
<name>A0A5M8PQ81_9LECA</name>
<evidence type="ECO:0000259" key="3">
    <source>
        <dbReference type="PROSITE" id="PS50994"/>
    </source>
</evidence>
<dbReference type="AlphaFoldDB" id="A0A5M8PQ81"/>
<dbReference type="CDD" id="cd09272">
    <property type="entry name" value="RNase_HI_RT_Ty1"/>
    <property type="match status" value="1"/>
</dbReference>
<dbReference type="Pfam" id="PF25597">
    <property type="entry name" value="SH3_retrovirus"/>
    <property type="match status" value="1"/>
</dbReference>
<dbReference type="PROSITE" id="PS50994">
    <property type="entry name" value="INTEGRASE"/>
    <property type="match status" value="1"/>
</dbReference>
<keyword evidence="1" id="KW-0694">RNA-binding</keyword>
<dbReference type="Gene3D" id="3.30.420.10">
    <property type="entry name" value="Ribonuclease H-like superfamily/Ribonuclease H"/>
    <property type="match status" value="1"/>
</dbReference>
<organism evidence="4 5">
    <name type="scientific">Lasallia pustulata</name>
    <dbReference type="NCBI Taxonomy" id="136370"/>
    <lineage>
        <taxon>Eukaryota</taxon>
        <taxon>Fungi</taxon>
        <taxon>Dikarya</taxon>
        <taxon>Ascomycota</taxon>
        <taxon>Pezizomycotina</taxon>
        <taxon>Lecanoromycetes</taxon>
        <taxon>OSLEUM clade</taxon>
        <taxon>Umbilicariomycetidae</taxon>
        <taxon>Umbilicariales</taxon>
        <taxon>Umbilicariaceae</taxon>
        <taxon>Lasallia</taxon>
    </lineage>
</organism>
<dbReference type="PANTHER" id="PTHR11439">
    <property type="entry name" value="GAG-POL-RELATED RETROTRANSPOSON"/>
    <property type="match status" value="1"/>
</dbReference>
<dbReference type="OrthoDB" id="5039078at2759"/>
<evidence type="ECO:0000256" key="2">
    <source>
        <dbReference type="SAM" id="MobiDB-lite"/>
    </source>
</evidence>
<evidence type="ECO:0000256" key="1">
    <source>
        <dbReference type="ARBA" id="ARBA00022884"/>
    </source>
</evidence>
<dbReference type="GO" id="GO:0015074">
    <property type="term" value="P:DNA integration"/>
    <property type="evidence" value="ECO:0007669"/>
    <property type="project" value="InterPro"/>
</dbReference>
<proteinExistence type="predicted"/>
<reference evidence="4 5" key="1">
    <citation type="submission" date="2019-09" db="EMBL/GenBank/DDBJ databases">
        <title>The hologenome of the rock-dwelling lichen Lasallia pustulata.</title>
        <authorList>
            <person name="Greshake Tzovaras B."/>
            <person name="Segers F."/>
            <person name="Bicker A."/>
            <person name="Dal Grande F."/>
            <person name="Otte J."/>
            <person name="Hankeln T."/>
            <person name="Schmitt I."/>
            <person name="Ebersberger I."/>
        </authorList>
    </citation>
    <scope>NUCLEOTIDE SEQUENCE [LARGE SCALE GENOMIC DNA]</scope>
    <source>
        <strain evidence="4">A1-1</strain>
    </source>
</reference>
<feature type="compositionally biased region" description="Polar residues" evidence="2">
    <location>
        <begin position="335"/>
        <end position="354"/>
    </location>
</feature>
<dbReference type="InterPro" id="IPR013103">
    <property type="entry name" value="RVT_2"/>
</dbReference>
<dbReference type="InterPro" id="IPR043502">
    <property type="entry name" value="DNA/RNA_pol_sf"/>
</dbReference>
<dbReference type="GO" id="GO:0003723">
    <property type="term" value="F:RNA binding"/>
    <property type="evidence" value="ECO:0007669"/>
    <property type="project" value="UniProtKB-KW"/>
</dbReference>
<gene>
    <name evidence="4" type="ORF">FRX48_05158</name>
</gene>
<dbReference type="GO" id="GO:0005634">
    <property type="term" value="C:nucleus"/>
    <property type="evidence" value="ECO:0007669"/>
    <property type="project" value="UniProtKB-ARBA"/>
</dbReference>
<protein>
    <recommendedName>
        <fullName evidence="3">Integrase catalytic domain-containing protein</fullName>
    </recommendedName>
</protein>
<evidence type="ECO:0000313" key="5">
    <source>
        <dbReference type="Proteomes" id="UP000324767"/>
    </source>
</evidence>
<dbReference type="SUPFAM" id="SSF53098">
    <property type="entry name" value="Ribonuclease H-like"/>
    <property type="match status" value="1"/>
</dbReference>
<dbReference type="SUPFAM" id="SSF56672">
    <property type="entry name" value="DNA/RNA polymerases"/>
    <property type="match status" value="1"/>
</dbReference>
<dbReference type="PANTHER" id="PTHR11439:SF483">
    <property type="entry name" value="PEPTIDE SYNTHASE GLIP-LIKE, PUTATIVE (AFU_ORTHOLOGUE AFUA_3G12920)-RELATED"/>
    <property type="match status" value="1"/>
</dbReference>
<comment type="caution">
    <text evidence="4">The sequence shown here is derived from an EMBL/GenBank/DDBJ whole genome shotgun (WGS) entry which is preliminary data.</text>
</comment>
<dbReference type="Proteomes" id="UP000324767">
    <property type="component" value="Unassembled WGS sequence"/>
</dbReference>
<accession>A0A5M8PQ81</accession>
<sequence>MSTGIKPVNPGTMCHYCLEGKLKECPHRKHFAPGTYHMEFIHTDIGGPFPVTGHKGQRYWVTFLDDYTKDAKVVAITTKDEFFIVFKRFLEHNKRPKNRCHRVRLDNSGEARLMEFRKTCMDHRIELEITTAEQHKQNGAAERLNGNIMEKLHPTLLNAKLLKKYWPEVLKAIVYIRRCCPSAMLGMTPYEKCYGTKPDLAHLWIIGAHGYMLKPSSKCRKLIDTKSKQCILLPYSGGSLYVVLKEGGKIIRTNNVIFNEQKIMLETHELSSQPPVLVDIEDRPVLPNLPPGSNVIPAALPKSQKRPCAENLLDAPNVDAGEKMHNLTELEPLDNESSPTAQKRQVNPTPEGNVHTVTNCPGLLCISSRRTKGQHPHRWAMLGTLISTAVDTADPFEPKTLGEAQTDPLWECWKAAMAEEKQSLDDNHTWNIVNKPEHRKVLRGKWVFKHKRFEQKEGIDYNETFALVVKPMSHKAIFAVTTAVDLYIEQIDVKTAFLYGDIDEGIYVEQPNGLDQILGKVCLLKKALYGLKQSPRIWYNTLAEFLKGLGFHELSSDLGVFTQGNYYMAMYVDDLLFVGPKKSEIEKVKQSLNKRFEMTDLDLCSYYLGMSVRRDLVNRALFLGQRAYLDKVIRDFGMAECKPVSLPMDPNIKLQAMPANYEPPPADLHWYASCVGSLMYAMLRTRSDIAFAVSTLSRYMAKPGPEHITAAKRVLRYLKSSINLELTFRGDLRFLIGYTDADWVGDIDTRCSTSGYLFNVGSGSISWSSKRQPTVSLSSCEAEYQGQTQATKEAMWLCRLLNELVDEGEPNTTIIYRDNQGALTLAKNLTQHGRTKHIDIQHHFVREKQAAGKVDLRYMPTAEELADGLTKALPGEAFRHFWIGLGLEER</sequence>
<feature type="region of interest" description="Disordered" evidence="2">
    <location>
        <begin position="331"/>
        <end position="354"/>
    </location>
</feature>